<keyword evidence="2" id="KW-1185">Reference proteome</keyword>
<dbReference type="Proteomes" id="UP000311919">
    <property type="component" value="Unassembled WGS sequence"/>
</dbReference>
<reference evidence="1 2" key="1">
    <citation type="submission" date="2019-03" db="EMBL/GenBank/DDBJ databases">
        <title>An improved genome assembly of the fluke Schistosoma japonicum.</title>
        <authorList>
            <person name="Hu W."/>
            <person name="Luo F."/>
            <person name="Yin M."/>
            <person name="Mo X."/>
            <person name="Sun C."/>
            <person name="Wu Q."/>
            <person name="Zhu B."/>
            <person name="Xiang M."/>
            <person name="Wang J."/>
            <person name="Wang Y."/>
            <person name="Zhang T."/>
            <person name="Xu B."/>
            <person name="Zheng H."/>
            <person name="Feng Z."/>
        </authorList>
    </citation>
    <scope>NUCLEOTIDE SEQUENCE [LARGE SCALE GENOMIC DNA]</scope>
    <source>
        <strain evidence="1">HuSjv2</strain>
        <tissue evidence="1">Worms</tissue>
    </source>
</reference>
<dbReference type="EMBL" id="SKCS01001373">
    <property type="protein sequence ID" value="TNN04593.1"/>
    <property type="molecule type" value="Genomic_DNA"/>
</dbReference>
<dbReference type="AlphaFoldDB" id="A0A4Z2CJZ0"/>
<protein>
    <submittedName>
        <fullName evidence="1">Uncharacterized protein</fullName>
    </submittedName>
</protein>
<accession>A0A4Z2CJZ0</accession>
<proteinExistence type="predicted"/>
<name>A0A4Z2CJZ0_SCHJA</name>
<evidence type="ECO:0000313" key="2">
    <source>
        <dbReference type="Proteomes" id="UP000311919"/>
    </source>
</evidence>
<organism evidence="1 2">
    <name type="scientific">Schistosoma japonicum</name>
    <name type="common">Blood fluke</name>
    <dbReference type="NCBI Taxonomy" id="6182"/>
    <lineage>
        <taxon>Eukaryota</taxon>
        <taxon>Metazoa</taxon>
        <taxon>Spiralia</taxon>
        <taxon>Lophotrochozoa</taxon>
        <taxon>Platyhelminthes</taxon>
        <taxon>Trematoda</taxon>
        <taxon>Digenea</taxon>
        <taxon>Strigeidida</taxon>
        <taxon>Schistosomatoidea</taxon>
        <taxon>Schistosomatidae</taxon>
        <taxon>Schistosoma</taxon>
    </lineage>
</organism>
<gene>
    <name evidence="1" type="ORF">EWB00_001267</name>
</gene>
<evidence type="ECO:0000313" key="1">
    <source>
        <dbReference type="EMBL" id="TNN04593.1"/>
    </source>
</evidence>
<comment type="caution">
    <text evidence="1">The sequence shown here is derived from an EMBL/GenBank/DDBJ whole genome shotgun (WGS) entry which is preliminary data.</text>
</comment>
<feature type="non-terminal residue" evidence="1">
    <location>
        <position position="1"/>
    </location>
</feature>
<sequence length="124" mass="13613">ATVWLLSDCHSFPAPGRPHYGKSTKLPVSRLAAEPLVPSHPWLACFTLIGSPSFPWLRWGRTLATLAQLRLPSRWSSIELHRDGKTPHNLSLNQQITQSMGAFAFPAFRSSSSVTAEGPPPPCQ</sequence>